<proteinExistence type="predicted"/>
<dbReference type="InterPro" id="IPR011990">
    <property type="entry name" value="TPR-like_helical_dom_sf"/>
</dbReference>
<dbReference type="Proteomes" id="UP000238882">
    <property type="component" value="Unassembled WGS sequence"/>
</dbReference>
<dbReference type="RefSeq" id="WP_105014398.1">
    <property type="nucleotide sequence ID" value="NZ_MSCN01000001.1"/>
</dbReference>
<dbReference type="InterPro" id="IPR011712">
    <property type="entry name" value="Sig_transdc_His_kin_sub3_dim/P"/>
</dbReference>
<dbReference type="Gene3D" id="1.25.40.10">
    <property type="entry name" value="Tetratricopeptide repeat domain"/>
    <property type="match status" value="2"/>
</dbReference>
<dbReference type="SUPFAM" id="SSF55874">
    <property type="entry name" value="ATPase domain of HSP90 chaperone/DNA topoisomerase II/histidine kinase"/>
    <property type="match status" value="1"/>
</dbReference>
<feature type="domain" description="Histidine kinase" evidence="11">
    <location>
        <begin position="404"/>
        <end position="599"/>
    </location>
</feature>
<comment type="catalytic activity">
    <reaction evidence="1">
        <text>ATP + protein L-histidine = ADP + protein N-phospho-L-histidine.</text>
        <dbReference type="EC" id="2.7.13.3"/>
    </reaction>
</comment>
<keyword evidence="5" id="KW-0547">Nucleotide-binding</keyword>
<keyword evidence="7" id="KW-0067">ATP-binding</keyword>
<keyword evidence="10" id="KW-0472">Membrane</keyword>
<dbReference type="Pfam" id="PF02518">
    <property type="entry name" value="HATPase_c"/>
    <property type="match status" value="1"/>
</dbReference>
<evidence type="ECO:0000256" key="8">
    <source>
        <dbReference type="ARBA" id="ARBA00023012"/>
    </source>
</evidence>
<dbReference type="SMART" id="SM00387">
    <property type="entry name" value="HATPase_c"/>
    <property type="match status" value="1"/>
</dbReference>
<evidence type="ECO:0000256" key="6">
    <source>
        <dbReference type="ARBA" id="ARBA00022777"/>
    </source>
</evidence>
<dbReference type="CDD" id="cd16917">
    <property type="entry name" value="HATPase_UhpB-NarQ-NarX-like"/>
    <property type="match status" value="1"/>
</dbReference>
<dbReference type="Gene3D" id="3.30.565.10">
    <property type="entry name" value="Histidine kinase-like ATPase, C-terminal domain"/>
    <property type="match status" value="1"/>
</dbReference>
<evidence type="ECO:0000256" key="4">
    <source>
        <dbReference type="ARBA" id="ARBA00022679"/>
    </source>
</evidence>
<evidence type="ECO:0000256" key="3">
    <source>
        <dbReference type="ARBA" id="ARBA00022553"/>
    </source>
</evidence>
<keyword evidence="6" id="KW-0418">Kinase</keyword>
<feature type="coiled-coil region" evidence="9">
    <location>
        <begin position="310"/>
        <end position="380"/>
    </location>
</feature>
<evidence type="ECO:0000256" key="7">
    <source>
        <dbReference type="ARBA" id="ARBA00022840"/>
    </source>
</evidence>
<evidence type="ECO:0000259" key="11">
    <source>
        <dbReference type="PROSITE" id="PS50109"/>
    </source>
</evidence>
<organism evidence="12 13">
    <name type="scientific">Polaribacter porphyrae</name>
    <dbReference type="NCBI Taxonomy" id="1137780"/>
    <lineage>
        <taxon>Bacteria</taxon>
        <taxon>Pseudomonadati</taxon>
        <taxon>Bacteroidota</taxon>
        <taxon>Flavobacteriia</taxon>
        <taxon>Flavobacteriales</taxon>
        <taxon>Flavobacteriaceae</taxon>
    </lineage>
</organism>
<dbReference type="InterPro" id="IPR005467">
    <property type="entry name" value="His_kinase_dom"/>
</dbReference>
<dbReference type="PROSITE" id="PS50109">
    <property type="entry name" value="HIS_KIN"/>
    <property type="match status" value="1"/>
</dbReference>
<dbReference type="GO" id="GO:0016020">
    <property type="term" value="C:membrane"/>
    <property type="evidence" value="ECO:0007669"/>
    <property type="project" value="InterPro"/>
</dbReference>
<comment type="caution">
    <text evidence="12">The sequence shown here is derived from an EMBL/GenBank/DDBJ whole genome shotgun (WGS) entry which is preliminary data.</text>
</comment>
<keyword evidence="13" id="KW-1185">Reference proteome</keyword>
<evidence type="ECO:0000256" key="9">
    <source>
        <dbReference type="SAM" id="Coils"/>
    </source>
</evidence>
<dbReference type="PANTHER" id="PTHR24421">
    <property type="entry name" value="NITRATE/NITRITE SENSOR PROTEIN NARX-RELATED"/>
    <property type="match status" value="1"/>
</dbReference>
<reference evidence="12 13" key="1">
    <citation type="submission" date="2016-12" db="EMBL/GenBank/DDBJ databases">
        <title>Trade-off between light-utilization and light-protection in marine flavobacteria.</title>
        <authorList>
            <person name="Kumagai Y."/>
            <person name="Yoshizawa S."/>
            <person name="Kogure K."/>
            <person name="Iwasaki W."/>
        </authorList>
    </citation>
    <scope>NUCLEOTIDE SEQUENCE [LARGE SCALE GENOMIC DNA]</scope>
    <source>
        <strain evidence="12 13">NBRC 108759</strain>
    </source>
</reference>
<gene>
    <name evidence="12" type="ORF">BTO18_00840</name>
</gene>
<dbReference type="EC" id="2.7.13.3" evidence="2"/>
<keyword evidence="4" id="KW-0808">Transferase</keyword>
<keyword evidence="10" id="KW-1133">Transmembrane helix</keyword>
<dbReference type="Pfam" id="PF07730">
    <property type="entry name" value="HisKA_3"/>
    <property type="match status" value="1"/>
</dbReference>
<evidence type="ECO:0000313" key="12">
    <source>
        <dbReference type="EMBL" id="PQJ77816.1"/>
    </source>
</evidence>
<evidence type="ECO:0000256" key="2">
    <source>
        <dbReference type="ARBA" id="ARBA00012438"/>
    </source>
</evidence>
<sequence>MIKKKYYLIKFFIISVALLVTDICVSQNVDFKSILKGFRLNDYNRVSKSLIKIDTLSISDYDKATWYYYYSDYQFRIDKHDIAFEYITKSKNLFVKLNKIKDAIDCNILAIGVLSHQNKLNTEIEKDLIRETESYALEKNDTLLLSKIYKRFGAKYIHLHNGEKAIFYFKKIIPIVKNLTDTIRVGYCYDNMATAFLYTKPIHLDSTIYYRNKATPYYIKYKDNLSLAYNYNNIGQYYKLKNQLKKSIDYFNKADSIPIRRNILKSKLLFYDNIADTYKKLKDYKNEALYLKKISKLKDSINDTQQNIAISDLDKKYKTAEKEKQLLESEAKRKQNLLYLITVSLLLILGTTIYILSYQNSKRKQKLAEQEKELETQKNLTLLKEQEITTINAMVDGQEKERKRIAEDLHDNLGSVLATLKLHFENLKINRTKRKINQETLFNKTENLIDEAYLKVRKIAHAKNAGVIANQGLLVAVQMMAEKISSAEKIQIDVIDFGLNKRLENNLEITVFRIIQELTTNIIKHANATNATINISLYDKNLNIIIEDDGKGFDVEKVDLKKGIGLSSIKTRIEHLEGTFKIDSTINKGSSIIIDIPNS</sequence>
<evidence type="ECO:0000256" key="5">
    <source>
        <dbReference type="ARBA" id="ARBA00022741"/>
    </source>
</evidence>
<dbReference type="GO" id="GO:0046983">
    <property type="term" value="F:protein dimerization activity"/>
    <property type="evidence" value="ECO:0007669"/>
    <property type="project" value="InterPro"/>
</dbReference>
<keyword evidence="3" id="KW-0597">Phosphoprotein</keyword>
<dbReference type="InterPro" id="IPR050482">
    <property type="entry name" value="Sensor_HK_TwoCompSys"/>
</dbReference>
<dbReference type="OrthoDB" id="9760839at2"/>
<accession>A0A2S7WK50</accession>
<protein>
    <recommendedName>
        <fullName evidence="2">histidine kinase</fullName>
        <ecNumber evidence="2">2.7.13.3</ecNumber>
    </recommendedName>
</protein>
<keyword evidence="8" id="KW-0902">Two-component regulatory system</keyword>
<dbReference type="GO" id="GO:0000155">
    <property type="term" value="F:phosphorelay sensor kinase activity"/>
    <property type="evidence" value="ECO:0007669"/>
    <property type="project" value="InterPro"/>
</dbReference>
<evidence type="ECO:0000256" key="10">
    <source>
        <dbReference type="SAM" id="Phobius"/>
    </source>
</evidence>
<dbReference type="AlphaFoldDB" id="A0A2S7WK50"/>
<dbReference type="GO" id="GO:0005524">
    <property type="term" value="F:ATP binding"/>
    <property type="evidence" value="ECO:0007669"/>
    <property type="project" value="UniProtKB-KW"/>
</dbReference>
<dbReference type="PANTHER" id="PTHR24421:SF10">
    <property type="entry name" value="NITRATE_NITRITE SENSOR PROTEIN NARQ"/>
    <property type="match status" value="1"/>
</dbReference>
<dbReference type="Pfam" id="PF13181">
    <property type="entry name" value="TPR_8"/>
    <property type="match status" value="1"/>
</dbReference>
<name>A0A2S7WK50_9FLAO</name>
<dbReference type="EMBL" id="MSCN01000001">
    <property type="protein sequence ID" value="PQJ77816.1"/>
    <property type="molecule type" value="Genomic_DNA"/>
</dbReference>
<dbReference type="InterPro" id="IPR003594">
    <property type="entry name" value="HATPase_dom"/>
</dbReference>
<dbReference type="Gene3D" id="1.20.5.1930">
    <property type="match status" value="1"/>
</dbReference>
<dbReference type="InterPro" id="IPR019734">
    <property type="entry name" value="TPR_rpt"/>
</dbReference>
<dbReference type="SUPFAM" id="SSF48452">
    <property type="entry name" value="TPR-like"/>
    <property type="match status" value="1"/>
</dbReference>
<keyword evidence="10" id="KW-0812">Transmembrane</keyword>
<feature type="transmembrane region" description="Helical" evidence="10">
    <location>
        <begin position="337"/>
        <end position="356"/>
    </location>
</feature>
<keyword evidence="9" id="KW-0175">Coiled coil</keyword>
<dbReference type="InterPro" id="IPR036890">
    <property type="entry name" value="HATPase_C_sf"/>
</dbReference>
<evidence type="ECO:0000256" key="1">
    <source>
        <dbReference type="ARBA" id="ARBA00000085"/>
    </source>
</evidence>
<evidence type="ECO:0000313" key="13">
    <source>
        <dbReference type="Proteomes" id="UP000238882"/>
    </source>
</evidence>